<reference evidence="2" key="1">
    <citation type="submission" date="2003-08" db="EMBL/GenBank/DDBJ databases">
        <authorList>
            <person name="Birren B."/>
            <person name="Nusbaum C."/>
            <person name="Abebe A."/>
            <person name="Abouelleil A."/>
            <person name="Adekoya E."/>
            <person name="Ait-zahra M."/>
            <person name="Allen N."/>
            <person name="Allen T."/>
            <person name="An P."/>
            <person name="Anderson M."/>
            <person name="Anderson S."/>
            <person name="Arachchi H."/>
            <person name="Armbruster J."/>
            <person name="Bachantsang P."/>
            <person name="Baldwin J."/>
            <person name="Barry A."/>
            <person name="Bayul T."/>
            <person name="Blitshsteyn B."/>
            <person name="Bloom T."/>
            <person name="Blye J."/>
            <person name="Boguslavskiy L."/>
            <person name="Borowsky M."/>
            <person name="Boukhgalter B."/>
            <person name="Brunache A."/>
            <person name="Butler J."/>
            <person name="Calixte N."/>
            <person name="Calvo S."/>
            <person name="Camarata J."/>
            <person name="Campo K."/>
            <person name="Chang J."/>
            <person name="Cheshatsang Y."/>
            <person name="Citroen M."/>
            <person name="Collymore A."/>
            <person name="Considine T."/>
            <person name="Cook A."/>
            <person name="Cooke P."/>
            <person name="Corum B."/>
            <person name="Cuomo C."/>
            <person name="David R."/>
            <person name="Dawoe T."/>
            <person name="Degray S."/>
            <person name="Dodge S."/>
            <person name="Dooley K."/>
            <person name="Dorje P."/>
            <person name="Dorjee K."/>
            <person name="Dorris L."/>
            <person name="Duffey N."/>
            <person name="Dupes A."/>
            <person name="Elkins T."/>
            <person name="Engels R."/>
            <person name="Erickson J."/>
            <person name="Farina A."/>
            <person name="Faro S."/>
            <person name="Ferreira P."/>
            <person name="Fischer H."/>
            <person name="Fitzgerald M."/>
            <person name="Foley K."/>
            <person name="Gage D."/>
            <person name="Galagan J."/>
            <person name="Gearin G."/>
            <person name="Gnerre S."/>
            <person name="Gnirke A."/>
            <person name="Goyette A."/>
            <person name="Graham J."/>
            <person name="Grandbois E."/>
            <person name="Gyaltsen K."/>
            <person name="Hafez N."/>
            <person name="Hagopian D."/>
            <person name="Hagos B."/>
            <person name="Hall J."/>
            <person name="Hatcher B."/>
            <person name="Heller A."/>
            <person name="Higgins H."/>
            <person name="Honan T."/>
            <person name="Horn A."/>
            <person name="Houde N."/>
            <person name="Hughes L."/>
            <person name="Hulme W."/>
            <person name="Husby E."/>
            <person name="Iliev I."/>
            <person name="Jaffe D."/>
            <person name="Jones C."/>
            <person name="Kamal M."/>
            <person name="Kamat A."/>
            <person name="Kamvysselis M."/>
            <person name="Karlsson E."/>
            <person name="Kells C."/>
            <person name="Kieu A."/>
            <person name="Kisner P."/>
            <person name="Kodira C."/>
            <person name="Kulbokas E."/>
            <person name="Labutti K."/>
            <person name="Lama D."/>
            <person name="Landers T."/>
            <person name="Leger J."/>
            <person name="Levine S."/>
            <person name="Lewis D."/>
            <person name="Lewis T."/>
            <person name="Lindblad-toh K."/>
            <person name="Liu X."/>
            <person name="Lokyitsang T."/>
            <person name="Lokyitsang Y."/>
            <person name="Lucien O."/>
            <person name="Lui A."/>
            <person name="Ma L.J."/>
            <person name="Mabbitt R."/>
            <person name="Macdonald J."/>
            <person name="Maclean C."/>
            <person name="Major J."/>
            <person name="Manning J."/>
            <person name="Marabella R."/>
            <person name="Maru K."/>
            <person name="Matthews C."/>
            <person name="Mauceli E."/>
            <person name="Mccarthy M."/>
            <person name="Mcdonough S."/>
            <person name="Mcghee T."/>
            <person name="Meldrim J."/>
            <person name="Meneus L."/>
            <person name="Mesirov J."/>
            <person name="Mihalev A."/>
            <person name="Mihova T."/>
            <person name="Mikkelsen T."/>
            <person name="Mlenga V."/>
            <person name="Moru K."/>
            <person name="Mozes J."/>
            <person name="Mulrain L."/>
            <person name="Munson G."/>
            <person name="Naylor J."/>
            <person name="Newes C."/>
            <person name="Nguyen C."/>
            <person name="Nguyen N."/>
            <person name="Nguyen T."/>
            <person name="Nicol R."/>
            <person name="Nielsen C."/>
            <person name="Nizzari M."/>
            <person name="Norbu C."/>
            <person name="Norbu N."/>
            <person name="O'donnell P."/>
            <person name="Okoawo O."/>
            <person name="O'leary S."/>
            <person name="Omotosho B."/>
            <person name="O'neill K."/>
            <person name="Osman S."/>
            <person name="Parker S."/>
            <person name="Perrin D."/>
            <person name="Phunkhang P."/>
            <person name="Piqani B."/>
            <person name="Purcell S."/>
            <person name="Rachupka T."/>
            <person name="Ramasamy U."/>
            <person name="Rameau R."/>
            <person name="Ray V."/>
            <person name="Raymond C."/>
            <person name="Retta R."/>
            <person name="Richardson S."/>
            <person name="Rise C."/>
            <person name="Rodriguez J."/>
            <person name="Rogers J."/>
            <person name="Rogov P."/>
            <person name="Rutman M."/>
            <person name="Schupbach R."/>
            <person name="Seaman C."/>
            <person name="Settipalli S."/>
            <person name="Sharpe T."/>
            <person name="Sheridan J."/>
            <person name="Sherpa N."/>
            <person name="Shi J."/>
            <person name="Smirnov S."/>
            <person name="Smith C."/>
            <person name="Sougnez C."/>
            <person name="Spencer B."/>
            <person name="Stalker J."/>
            <person name="Stange-thomann N."/>
            <person name="Stavropoulos S."/>
            <person name="Stetson K."/>
            <person name="Stone C."/>
            <person name="Stone S."/>
            <person name="Stubbs M."/>
            <person name="Talamas J."/>
            <person name="Tchuinga P."/>
            <person name="Tenzing P."/>
            <person name="Tesfaye S."/>
            <person name="Theodore J."/>
            <person name="Thoulutsang Y."/>
            <person name="Topham K."/>
            <person name="Towey S."/>
            <person name="Tsamla T."/>
            <person name="Tsomo N."/>
            <person name="Vallee D."/>
            <person name="Vassiliev H."/>
            <person name="Venkataraman V."/>
            <person name="Vinson J."/>
            <person name="Vo A."/>
            <person name="Wade C."/>
            <person name="Wang S."/>
            <person name="Wangchuk T."/>
            <person name="Wangdi T."/>
            <person name="Whittaker C."/>
            <person name="Wilkinson J."/>
            <person name="Wu Y."/>
            <person name="Wyman D."/>
            <person name="Yadav S."/>
            <person name="Yang S."/>
            <person name="Yang X."/>
            <person name="Yeager S."/>
            <person name="Yee E."/>
            <person name="Young G."/>
            <person name="Zainoun J."/>
            <person name="Zembeck L."/>
            <person name="Zimmer A."/>
            <person name="Zody M."/>
            <person name="Lander E."/>
        </authorList>
    </citation>
    <scope>NUCLEOTIDE SEQUENCE [LARGE SCALE GENOMIC DNA]</scope>
</reference>
<evidence type="ECO:0000313" key="1">
    <source>
        <dbReference type="Ensembl" id="ENSCSAVP00000004451.1"/>
    </source>
</evidence>
<dbReference type="HOGENOM" id="CLU_2644284_0_0_1"/>
<keyword evidence="2" id="KW-1185">Reference proteome</keyword>
<dbReference type="AlphaFoldDB" id="H2YGK2"/>
<protein>
    <submittedName>
        <fullName evidence="1">Uncharacterized protein</fullName>
    </submittedName>
</protein>
<accession>H2YGK2</accession>
<name>H2YGK2_CIOSA</name>
<dbReference type="Proteomes" id="UP000007875">
    <property type="component" value="Unassembled WGS sequence"/>
</dbReference>
<proteinExistence type="predicted"/>
<organism evidence="1 2">
    <name type="scientific">Ciona savignyi</name>
    <name type="common">Pacific transparent sea squirt</name>
    <dbReference type="NCBI Taxonomy" id="51511"/>
    <lineage>
        <taxon>Eukaryota</taxon>
        <taxon>Metazoa</taxon>
        <taxon>Chordata</taxon>
        <taxon>Tunicata</taxon>
        <taxon>Ascidiacea</taxon>
        <taxon>Phlebobranchia</taxon>
        <taxon>Cionidae</taxon>
        <taxon>Ciona</taxon>
    </lineage>
</organism>
<dbReference type="Ensembl" id="ENSCSAVT00000004516.1">
    <property type="protein sequence ID" value="ENSCSAVP00000004451.1"/>
    <property type="gene ID" value="ENSCSAVG00000002638.1"/>
</dbReference>
<sequence>MSAVGKCCSRVAGNCCLAFRSSAVQGLYLVVVHLDICLVDLDNGLVDLDIHLVRPIHLYGPHSQAVAGVHTPNKCST</sequence>
<dbReference type="InParanoid" id="H2YGK2"/>
<evidence type="ECO:0000313" key="2">
    <source>
        <dbReference type="Proteomes" id="UP000007875"/>
    </source>
</evidence>
<reference evidence="1" key="2">
    <citation type="submission" date="2025-08" db="UniProtKB">
        <authorList>
            <consortium name="Ensembl"/>
        </authorList>
    </citation>
    <scope>IDENTIFICATION</scope>
</reference>
<reference evidence="1" key="3">
    <citation type="submission" date="2025-09" db="UniProtKB">
        <authorList>
            <consortium name="Ensembl"/>
        </authorList>
    </citation>
    <scope>IDENTIFICATION</scope>
</reference>